<dbReference type="RefSeq" id="WP_183362964.1">
    <property type="nucleotide sequence ID" value="NZ_BLXZ01000009.1"/>
</dbReference>
<dbReference type="EMBL" id="BLXZ01000009">
    <property type="protein sequence ID" value="GFO70356.1"/>
    <property type="molecule type" value="Genomic_DNA"/>
</dbReference>
<evidence type="ECO:0000313" key="2">
    <source>
        <dbReference type="Proteomes" id="UP000587586"/>
    </source>
</evidence>
<accession>A0A6V8NCU5</accession>
<reference evidence="2" key="1">
    <citation type="submission" date="2020-06" db="EMBL/GenBank/DDBJ databases">
        <title>Draft genomic sequecing of Geomonas sp. Red745.</title>
        <authorList>
            <person name="Itoh H."/>
            <person name="Xu Z.X."/>
            <person name="Ushijima N."/>
            <person name="Masuda Y."/>
            <person name="Shiratori Y."/>
            <person name="Senoo K."/>
        </authorList>
    </citation>
    <scope>NUCLEOTIDE SEQUENCE [LARGE SCALE GENOMIC DNA]</scope>
    <source>
        <strain evidence="2">Red745</strain>
    </source>
</reference>
<dbReference type="InterPro" id="IPR050892">
    <property type="entry name" value="ADP-ribose_metab_enzymes"/>
</dbReference>
<dbReference type="GO" id="GO:0140291">
    <property type="term" value="P:peptidyl-glutamate ADP-deribosylation"/>
    <property type="evidence" value="ECO:0007669"/>
    <property type="project" value="TreeGrafter"/>
</dbReference>
<gene>
    <name evidence="1" type="ORF">GMLC_39350</name>
</gene>
<dbReference type="PANTHER" id="PTHR12521:SF0">
    <property type="entry name" value="ADP-RIBOSE GLYCOHYDROLASE OARD1"/>
    <property type="match status" value="1"/>
</dbReference>
<name>A0A6V8NCU5_9BACT</name>
<organism evidence="1 2">
    <name type="scientific">Geomonas limicola</name>
    <dbReference type="NCBI Taxonomy" id="2740186"/>
    <lineage>
        <taxon>Bacteria</taxon>
        <taxon>Pseudomonadati</taxon>
        <taxon>Thermodesulfobacteriota</taxon>
        <taxon>Desulfuromonadia</taxon>
        <taxon>Geobacterales</taxon>
        <taxon>Geobacteraceae</taxon>
        <taxon>Geomonas</taxon>
    </lineage>
</organism>
<dbReference type="PANTHER" id="PTHR12521">
    <property type="entry name" value="PROTEIN C6ORF130"/>
    <property type="match status" value="1"/>
</dbReference>
<keyword evidence="2" id="KW-1185">Reference proteome</keyword>
<dbReference type="SUPFAM" id="SSF52949">
    <property type="entry name" value="Macro domain-like"/>
    <property type="match status" value="1"/>
</dbReference>
<dbReference type="AlphaFoldDB" id="A0A6V8NCU5"/>
<protein>
    <submittedName>
        <fullName evidence="1">ADP-ribose-binding protein</fullName>
    </submittedName>
</protein>
<comment type="caution">
    <text evidence="1">The sequence shown here is derived from an EMBL/GenBank/DDBJ whole genome shotgun (WGS) entry which is preliminary data.</text>
</comment>
<sequence>MIEASGDIWAEAGRAIIAITTSGSVSRQGRAVLRRGVAGQAAQRYPELPELLGGIIGRSGNHVHLLEHGIVSFPVEESAWANPDLRLIARSAGELRELADREGWDRVLVPRPGCGGGGLSWSEVRPLLEQYFDGRFVVICAPSPEPKEGD</sequence>
<dbReference type="Gene3D" id="3.40.220.10">
    <property type="entry name" value="Leucine Aminopeptidase, subunit E, domain 1"/>
    <property type="match status" value="1"/>
</dbReference>
<proteinExistence type="predicted"/>
<dbReference type="Proteomes" id="UP000587586">
    <property type="component" value="Unassembled WGS sequence"/>
</dbReference>
<evidence type="ECO:0000313" key="1">
    <source>
        <dbReference type="EMBL" id="GFO70356.1"/>
    </source>
</evidence>
<dbReference type="InterPro" id="IPR043472">
    <property type="entry name" value="Macro_dom-like"/>
</dbReference>